<sequence length="324" mass="36380">MPRNPSHCSFESSVKHLLHTNVIPSAQECARIPDILVQPRKDLATIEEEIQRTQRKLDELKYRREVLATDIDAHLALLSPVRRLPDDILREIFVTSLPSTHNAIIASREAPLLLSQVCSDWRNIAFTTPRLWSSLHVVVPTESQLQDTIFSLAQQWLARSGILPLSLSIGISFAVVDEDHTAVFPFLELMLTVANRWESVEFSIPPPSYYLDWFPQWIHTLSPATAPQLTRLKFSSCDDATLASPLLSSPTISNLILPCIPDNANSTSISWQYLTRLELGSGGRDQADALFDVLERCVNLEVCNFTIPDSDTPSMADNRIIFLP</sequence>
<dbReference type="Proteomes" id="UP001215598">
    <property type="component" value="Unassembled WGS sequence"/>
</dbReference>
<dbReference type="EMBL" id="JARKIB010000022">
    <property type="protein sequence ID" value="KAJ7767167.1"/>
    <property type="molecule type" value="Genomic_DNA"/>
</dbReference>
<keyword evidence="3" id="KW-1185">Reference proteome</keyword>
<dbReference type="AlphaFoldDB" id="A0AAD7JMF2"/>
<gene>
    <name evidence="2" type="ORF">B0H16DRAFT_1412264</name>
</gene>
<evidence type="ECO:0000256" key="1">
    <source>
        <dbReference type="SAM" id="Coils"/>
    </source>
</evidence>
<accession>A0AAD7JMF2</accession>
<reference evidence="2" key="1">
    <citation type="submission" date="2023-03" db="EMBL/GenBank/DDBJ databases">
        <title>Massive genome expansion in bonnet fungi (Mycena s.s.) driven by repeated elements and novel gene families across ecological guilds.</title>
        <authorList>
            <consortium name="Lawrence Berkeley National Laboratory"/>
            <person name="Harder C.B."/>
            <person name="Miyauchi S."/>
            <person name="Viragh M."/>
            <person name="Kuo A."/>
            <person name="Thoen E."/>
            <person name="Andreopoulos B."/>
            <person name="Lu D."/>
            <person name="Skrede I."/>
            <person name="Drula E."/>
            <person name="Henrissat B."/>
            <person name="Morin E."/>
            <person name="Kohler A."/>
            <person name="Barry K."/>
            <person name="LaButti K."/>
            <person name="Morin E."/>
            <person name="Salamov A."/>
            <person name="Lipzen A."/>
            <person name="Mereny Z."/>
            <person name="Hegedus B."/>
            <person name="Baldrian P."/>
            <person name="Stursova M."/>
            <person name="Weitz H."/>
            <person name="Taylor A."/>
            <person name="Grigoriev I.V."/>
            <person name="Nagy L.G."/>
            <person name="Martin F."/>
            <person name="Kauserud H."/>
        </authorList>
    </citation>
    <scope>NUCLEOTIDE SEQUENCE</scope>
    <source>
        <strain evidence="2">CBHHK182m</strain>
    </source>
</reference>
<name>A0AAD7JMF2_9AGAR</name>
<proteinExistence type="predicted"/>
<feature type="coiled-coil region" evidence="1">
    <location>
        <begin position="43"/>
        <end position="70"/>
    </location>
</feature>
<evidence type="ECO:0000313" key="3">
    <source>
        <dbReference type="Proteomes" id="UP001215598"/>
    </source>
</evidence>
<keyword evidence="1" id="KW-0175">Coiled coil</keyword>
<evidence type="ECO:0008006" key="4">
    <source>
        <dbReference type="Google" id="ProtNLM"/>
    </source>
</evidence>
<evidence type="ECO:0000313" key="2">
    <source>
        <dbReference type="EMBL" id="KAJ7767167.1"/>
    </source>
</evidence>
<comment type="caution">
    <text evidence="2">The sequence shown here is derived from an EMBL/GenBank/DDBJ whole genome shotgun (WGS) entry which is preliminary data.</text>
</comment>
<protein>
    <recommendedName>
        <fullName evidence="4">F-box domain-containing protein</fullName>
    </recommendedName>
</protein>
<dbReference type="Gene3D" id="1.20.1280.50">
    <property type="match status" value="1"/>
</dbReference>
<organism evidence="2 3">
    <name type="scientific">Mycena metata</name>
    <dbReference type="NCBI Taxonomy" id="1033252"/>
    <lineage>
        <taxon>Eukaryota</taxon>
        <taxon>Fungi</taxon>
        <taxon>Dikarya</taxon>
        <taxon>Basidiomycota</taxon>
        <taxon>Agaricomycotina</taxon>
        <taxon>Agaricomycetes</taxon>
        <taxon>Agaricomycetidae</taxon>
        <taxon>Agaricales</taxon>
        <taxon>Marasmiineae</taxon>
        <taxon>Mycenaceae</taxon>
        <taxon>Mycena</taxon>
    </lineage>
</organism>